<feature type="domain" description="GTP cyclohydrolase I" evidence="6">
    <location>
        <begin position="17"/>
        <end position="196"/>
    </location>
</feature>
<keyword evidence="4 5" id="KW-0378">Hydrolase</keyword>
<feature type="binding site" evidence="5">
    <location>
        <position position="91"/>
    </location>
    <ligand>
        <name>Zn(2+)</name>
        <dbReference type="ChEBI" id="CHEBI:29105"/>
    </ligand>
</feature>
<dbReference type="Gene3D" id="3.30.1130.10">
    <property type="match status" value="1"/>
</dbReference>
<comment type="catalytic activity">
    <reaction evidence="1 5">
        <text>GTP + H2O = 7,8-dihydroneopterin 3'-triphosphate + formate + H(+)</text>
        <dbReference type="Rhea" id="RHEA:17473"/>
        <dbReference type="ChEBI" id="CHEBI:15377"/>
        <dbReference type="ChEBI" id="CHEBI:15378"/>
        <dbReference type="ChEBI" id="CHEBI:15740"/>
        <dbReference type="ChEBI" id="CHEBI:37565"/>
        <dbReference type="ChEBI" id="CHEBI:58462"/>
        <dbReference type="EC" id="3.5.4.16"/>
    </reaction>
</comment>
<feature type="binding site" evidence="5">
    <location>
        <position position="160"/>
    </location>
    <ligand>
        <name>Zn(2+)</name>
        <dbReference type="ChEBI" id="CHEBI:29105"/>
    </ligand>
</feature>
<dbReference type="OrthoDB" id="9801207at2"/>
<dbReference type="GO" id="GO:0008270">
    <property type="term" value="F:zinc ion binding"/>
    <property type="evidence" value="ECO:0007669"/>
    <property type="project" value="UniProtKB-UniRule"/>
</dbReference>
<dbReference type="AlphaFoldDB" id="A0A510KT16"/>
<evidence type="ECO:0000313" key="7">
    <source>
        <dbReference type="EMBL" id="BBM54888.1"/>
    </source>
</evidence>
<dbReference type="GO" id="GO:0006729">
    <property type="term" value="P:tetrahydrobiopterin biosynthetic process"/>
    <property type="evidence" value="ECO:0007669"/>
    <property type="project" value="TreeGrafter"/>
</dbReference>
<dbReference type="GO" id="GO:0005525">
    <property type="term" value="F:GTP binding"/>
    <property type="evidence" value="ECO:0007669"/>
    <property type="project" value="UniProtKB-KW"/>
</dbReference>
<evidence type="ECO:0000256" key="4">
    <source>
        <dbReference type="ARBA" id="ARBA00022801"/>
    </source>
</evidence>
<dbReference type="HAMAP" id="MF_00223">
    <property type="entry name" value="FolE"/>
    <property type="match status" value="1"/>
</dbReference>
<dbReference type="GO" id="GO:0046654">
    <property type="term" value="P:tetrahydrofolate biosynthetic process"/>
    <property type="evidence" value="ECO:0007669"/>
    <property type="project" value="UniProtKB-UniRule"/>
</dbReference>
<dbReference type="RefSeq" id="WP_147003641.1">
    <property type="nucleotide sequence ID" value="NZ_AP019841.1"/>
</dbReference>
<dbReference type="SUPFAM" id="SSF55620">
    <property type="entry name" value="Tetrahydrobiopterin biosynthesis enzymes-like"/>
    <property type="match status" value="1"/>
</dbReference>
<evidence type="ECO:0000256" key="3">
    <source>
        <dbReference type="ARBA" id="ARBA00022563"/>
    </source>
</evidence>
<keyword evidence="5" id="KW-0479">Metal-binding</keyword>
<feature type="binding site" evidence="5">
    <location>
        <position position="88"/>
    </location>
    <ligand>
        <name>Zn(2+)</name>
        <dbReference type="ChEBI" id="CHEBI:29105"/>
    </ligand>
</feature>
<keyword evidence="5" id="KW-0342">GTP-binding</keyword>
<dbReference type="EC" id="3.5.4.16" evidence="5"/>
<gene>
    <name evidence="5" type="primary">folE</name>
    <name evidence="7" type="ORF">JMUB3936_1172</name>
</gene>
<comment type="similarity">
    <text evidence="5">Belongs to the GTP cyclohydrolase I family.</text>
</comment>
<dbReference type="PANTHER" id="PTHR11109:SF7">
    <property type="entry name" value="GTP CYCLOHYDROLASE 1"/>
    <property type="match status" value="1"/>
</dbReference>
<dbReference type="Gene3D" id="1.10.286.10">
    <property type="match status" value="1"/>
</dbReference>
<reference evidence="7 8" key="1">
    <citation type="submission" date="2019-07" db="EMBL/GenBank/DDBJ databases">
        <title>Complete Genome Sequence of Leptotrichia wadei Strain JMUB3936.</title>
        <authorList>
            <person name="Watanabe S."/>
            <person name="Cui L."/>
        </authorList>
    </citation>
    <scope>NUCLEOTIDE SEQUENCE [LARGE SCALE GENOMIC DNA]</scope>
    <source>
        <strain evidence="7 8">JMUB3936</strain>
    </source>
</reference>
<name>A0A510KT16_9FUSO</name>
<dbReference type="UniPathway" id="UPA00848">
    <property type="reaction ID" value="UER00151"/>
</dbReference>
<keyword evidence="5" id="KW-0862">Zinc</keyword>
<dbReference type="InterPro" id="IPR043134">
    <property type="entry name" value="GTP-CH-I_N"/>
</dbReference>
<keyword evidence="5" id="KW-0547">Nucleotide-binding</keyword>
<dbReference type="PROSITE" id="PS00859">
    <property type="entry name" value="GTP_CYCLOHYDROL_1_1"/>
    <property type="match status" value="1"/>
</dbReference>
<evidence type="ECO:0000256" key="5">
    <source>
        <dbReference type="HAMAP-Rule" id="MF_00223"/>
    </source>
</evidence>
<dbReference type="NCBIfam" id="NF006826">
    <property type="entry name" value="PRK09347.1-3"/>
    <property type="match status" value="1"/>
</dbReference>
<dbReference type="EMBL" id="AP019841">
    <property type="protein sequence ID" value="BBM54888.1"/>
    <property type="molecule type" value="Genomic_DNA"/>
</dbReference>
<protein>
    <recommendedName>
        <fullName evidence="5">GTP cyclohydrolase 1</fullName>
        <ecNumber evidence="5">3.5.4.16</ecNumber>
    </recommendedName>
    <alternativeName>
        <fullName evidence="5">GTP cyclohydrolase I</fullName>
        <shortName evidence="5">GTP-CH-I</shortName>
    </alternativeName>
</protein>
<keyword evidence="3 5" id="KW-0554">One-carbon metabolism</keyword>
<sequence>MEKNKNNLDKKTRLKNIENAVREILINVGEDVDREGLIETPKRVAKMYEEILSTKNVDDFKNYKLFDVDLGDSQEMVLVKEIPFFSMCEHHMLPFFGKVHVAYIPQDNRVIGLSKIPRLVEFVSRKLSVQEEITVNVAKKLIEILNPLGVAVVVEARHMCIEMRGVNKIGSVTRTSFYSGEFKENADRKREFLDGIRDGKF</sequence>
<dbReference type="InterPro" id="IPR018234">
    <property type="entry name" value="GTP_CycHdrlase_I_CS"/>
</dbReference>
<dbReference type="GO" id="GO:0005737">
    <property type="term" value="C:cytoplasm"/>
    <property type="evidence" value="ECO:0007669"/>
    <property type="project" value="TreeGrafter"/>
</dbReference>
<organism evidence="7 8">
    <name type="scientific">Leptotrichia wadei</name>
    <dbReference type="NCBI Taxonomy" id="157687"/>
    <lineage>
        <taxon>Bacteria</taxon>
        <taxon>Fusobacteriati</taxon>
        <taxon>Fusobacteriota</taxon>
        <taxon>Fusobacteriia</taxon>
        <taxon>Fusobacteriales</taxon>
        <taxon>Leptotrichiaceae</taxon>
        <taxon>Leptotrichia</taxon>
    </lineage>
</organism>
<dbReference type="GO" id="GO:0003934">
    <property type="term" value="F:GTP cyclohydrolase I activity"/>
    <property type="evidence" value="ECO:0007669"/>
    <property type="project" value="UniProtKB-UniRule"/>
</dbReference>
<dbReference type="Pfam" id="PF01227">
    <property type="entry name" value="GTP_cyclohydroI"/>
    <property type="match status" value="1"/>
</dbReference>
<dbReference type="NCBIfam" id="TIGR00063">
    <property type="entry name" value="folE"/>
    <property type="match status" value="1"/>
</dbReference>
<evidence type="ECO:0000256" key="1">
    <source>
        <dbReference type="ARBA" id="ARBA00001052"/>
    </source>
</evidence>
<dbReference type="PANTHER" id="PTHR11109">
    <property type="entry name" value="GTP CYCLOHYDROLASE I"/>
    <property type="match status" value="1"/>
</dbReference>
<accession>A0A510KT16</accession>
<dbReference type="FunFam" id="1.10.286.10:FF:000001">
    <property type="entry name" value="GTP cyclohydrolase 1"/>
    <property type="match status" value="1"/>
</dbReference>
<proteinExistence type="inferred from homology"/>
<comment type="pathway">
    <text evidence="2 5">Cofactor biosynthesis; 7,8-dihydroneopterin triphosphate biosynthesis; 7,8-dihydroneopterin triphosphate from GTP: step 1/1.</text>
</comment>
<evidence type="ECO:0000256" key="2">
    <source>
        <dbReference type="ARBA" id="ARBA00005080"/>
    </source>
</evidence>
<dbReference type="InterPro" id="IPR001474">
    <property type="entry name" value="GTP_CycHdrlase_I"/>
</dbReference>
<dbReference type="InterPro" id="IPR020602">
    <property type="entry name" value="GTP_CycHdrlase_I_dom"/>
</dbReference>
<dbReference type="Proteomes" id="UP000321944">
    <property type="component" value="Chromosome"/>
</dbReference>
<comment type="subunit">
    <text evidence="5">Homopolymer.</text>
</comment>
<dbReference type="FunFam" id="3.30.1130.10:FF:000001">
    <property type="entry name" value="GTP cyclohydrolase 1"/>
    <property type="match status" value="1"/>
</dbReference>
<dbReference type="InterPro" id="IPR043133">
    <property type="entry name" value="GTP-CH-I_C/QueF"/>
</dbReference>
<evidence type="ECO:0000259" key="6">
    <source>
        <dbReference type="Pfam" id="PF01227"/>
    </source>
</evidence>
<dbReference type="NCBIfam" id="NF006825">
    <property type="entry name" value="PRK09347.1-2"/>
    <property type="match status" value="1"/>
</dbReference>
<evidence type="ECO:0000313" key="8">
    <source>
        <dbReference type="Proteomes" id="UP000321944"/>
    </source>
</evidence>
<dbReference type="GO" id="GO:0006730">
    <property type="term" value="P:one-carbon metabolic process"/>
    <property type="evidence" value="ECO:0007669"/>
    <property type="project" value="UniProtKB-UniRule"/>
</dbReference>